<dbReference type="RefSeq" id="WP_121047712.1">
    <property type="nucleotide sequence ID" value="NZ_AP018711.1"/>
</dbReference>
<dbReference type="PANTHER" id="PTHR10443:SF12">
    <property type="entry name" value="DIPEPTIDASE"/>
    <property type="match status" value="1"/>
</dbReference>
<dbReference type="InterPro" id="IPR032466">
    <property type="entry name" value="Metal_Hydrolase"/>
</dbReference>
<sequence length="327" mass="35669">MNDRTAAILDQAIACDMTCPWVAAGNPALRDALPERYRSSGWTYVSLTIASDGDDLAGAMRTIAMTRRMIAESDNSILVETVDDIRRAKREGKLALGFHFQGTLPVERDLNLVSLFYALGVRHMLMVYNYKNFVADGCYEKSDGGLSGFGHDLVAEMNRVGMIVDVAHTGYKSSMDTIAASKAPVIVSHGNLKKFSDHPRCYTDEQIRAIAGSGGVFGLTGLGVFMGGNDSSTPALIRQIDHIVQLVGLQHVGFGFDYVYDMPALEAMMAQAADRLPKGDSMPNQQQIEPERLGAIVDALLARNYSDADIAAIIGGNWLRICEQVWR</sequence>
<reference evidence="1 3" key="1">
    <citation type="submission" date="2018-06" db="EMBL/GenBank/DDBJ databases">
        <title>Complete Genome Sequence of the Microcystin-Degrading Bacterium Sphingosinicella microcystinivorans Strain B-9.</title>
        <authorList>
            <person name="Jin H."/>
            <person name="Nishizawa T."/>
            <person name="Guo Y."/>
            <person name="Nishizawa A."/>
            <person name="Park H."/>
            <person name="Kato H."/>
            <person name="Tsuji K."/>
            <person name="Harada K."/>
        </authorList>
    </citation>
    <scope>NUCLEOTIDE SEQUENCE [LARGE SCALE GENOMIC DNA]</scope>
    <source>
        <strain evidence="1 3">B9</strain>
    </source>
</reference>
<name>A0AAD1D5J2_SPHMI</name>
<evidence type="ECO:0000313" key="4">
    <source>
        <dbReference type="Proteomes" id="UP000276029"/>
    </source>
</evidence>
<dbReference type="PROSITE" id="PS51365">
    <property type="entry name" value="RENAL_DIPEPTIDASE_2"/>
    <property type="match status" value="1"/>
</dbReference>
<dbReference type="KEGG" id="smic:SmB9_18650"/>
<protein>
    <submittedName>
        <fullName evidence="1 2">Dipeptidase</fullName>
    </submittedName>
</protein>
<evidence type="ECO:0000313" key="2">
    <source>
        <dbReference type="EMBL" id="RKS91239.1"/>
    </source>
</evidence>
<dbReference type="SUPFAM" id="SSF51556">
    <property type="entry name" value="Metallo-dependent hydrolases"/>
    <property type="match status" value="1"/>
</dbReference>
<dbReference type="Gene3D" id="3.20.20.140">
    <property type="entry name" value="Metal-dependent hydrolases"/>
    <property type="match status" value="1"/>
</dbReference>
<dbReference type="Proteomes" id="UP000276029">
    <property type="component" value="Unassembled WGS sequence"/>
</dbReference>
<dbReference type="GO" id="GO:0070573">
    <property type="term" value="F:metallodipeptidase activity"/>
    <property type="evidence" value="ECO:0007669"/>
    <property type="project" value="InterPro"/>
</dbReference>
<organism evidence="1 3">
    <name type="scientific">Sphingosinicella microcystinivorans</name>
    <dbReference type="NCBI Taxonomy" id="335406"/>
    <lineage>
        <taxon>Bacteria</taxon>
        <taxon>Pseudomonadati</taxon>
        <taxon>Pseudomonadota</taxon>
        <taxon>Alphaproteobacteria</taxon>
        <taxon>Sphingomonadales</taxon>
        <taxon>Sphingosinicellaceae</taxon>
        <taxon>Sphingosinicella</taxon>
    </lineage>
</organism>
<dbReference type="Pfam" id="PF01244">
    <property type="entry name" value="Peptidase_M19"/>
    <property type="match status" value="1"/>
</dbReference>
<dbReference type="EMBL" id="AP018711">
    <property type="protein sequence ID" value="BBE34207.1"/>
    <property type="molecule type" value="Genomic_DNA"/>
</dbReference>
<proteinExistence type="predicted"/>
<dbReference type="PANTHER" id="PTHR10443">
    <property type="entry name" value="MICROSOMAL DIPEPTIDASE"/>
    <property type="match status" value="1"/>
</dbReference>
<keyword evidence="4" id="KW-1185">Reference proteome</keyword>
<dbReference type="AlphaFoldDB" id="A0AAD1D5J2"/>
<accession>A0AAD1D5J2</accession>
<dbReference type="InterPro" id="IPR008257">
    <property type="entry name" value="Pept_M19"/>
</dbReference>
<dbReference type="EMBL" id="RBWX01000007">
    <property type="protein sequence ID" value="RKS91239.1"/>
    <property type="molecule type" value="Genomic_DNA"/>
</dbReference>
<dbReference type="GO" id="GO:0006508">
    <property type="term" value="P:proteolysis"/>
    <property type="evidence" value="ECO:0007669"/>
    <property type="project" value="InterPro"/>
</dbReference>
<gene>
    <name evidence="2" type="ORF">DFR51_0796</name>
    <name evidence="1" type="ORF">SmB9_18650</name>
</gene>
<dbReference type="Proteomes" id="UP000275727">
    <property type="component" value="Chromosome"/>
</dbReference>
<evidence type="ECO:0000313" key="1">
    <source>
        <dbReference type="EMBL" id="BBE34207.1"/>
    </source>
</evidence>
<evidence type="ECO:0000313" key="3">
    <source>
        <dbReference type="Proteomes" id="UP000275727"/>
    </source>
</evidence>
<reference evidence="2 4" key="2">
    <citation type="submission" date="2018-10" db="EMBL/GenBank/DDBJ databases">
        <title>Genomic Encyclopedia of Type Strains, Phase IV (KMG-IV): sequencing the most valuable type-strain genomes for metagenomic binning, comparative biology and taxonomic classification.</title>
        <authorList>
            <person name="Goeker M."/>
        </authorList>
    </citation>
    <scope>NUCLEOTIDE SEQUENCE [LARGE SCALE GENOMIC DNA]</scope>
    <source>
        <strain evidence="2 4">DSM 19791</strain>
    </source>
</reference>